<name>A0AA40TT30_9PSED</name>
<feature type="domain" description="DUF6891" evidence="1">
    <location>
        <begin position="3"/>
        <end position="184"/>
    </location>
</feature>
<proteinExistence type="predicted"/>
<dbReference type="RefSeq" id="WP_005893414.1">
    <property type="nucleotide sequence ID" value="NZ_JANAKJ010000001.1"/>
</dbReference>
<dbReference type="InterPro" id="IPR054186">
    <property type="entry name" value="DUF6891"/>
</dbReference>
<evidence type="ECO:0000259" key="1">
    <source>
        <dbReference type="Pfam" id="PF21831"/>
    </source>
</evidence>
<reference evidence="2 3" key="1">
    <citation type="submission" date="2015-09" db="EMBL/GenBank/DDBJ databases">
        <title>Genome announcement of multiple Pseudomonas syringae strains.</title>
        <authorList>
            <person name="Thakur S."/>
            <person name="Wang P.W."/>
            <person name="Gong Y."/>
            <person name="Weir B.S."/>
            <person name="Guttman D.S."/>
        </authorList>
    </citation>
    <scope>NUCLEOTIDE SEQUENCE [LARGE SCALE GENOMIC DNA]</scope>
    <source>
        <strain evidence="2 3">ICMP9151</strain>
    </source>
</reference>
<dbReference type="Proteomes" id="UP000050523">
    <property type="component" value="Unassembled WGS sequence"/>
</dbReference>
<protein>
    <recommendedName>
        <fullName evidence="1">DUF6891 domain-containing protein</fullName>
    </recommendedName>
</protein>
<accession>A0AA40TT30</accession>
<gene>
    <name evidence="2" type="ORF">ALO43_00880</name>
</gene>
<dbReference type="GeneID" id="72392792"/>
<dbReference type="AlphaFoldDB" id="A0AA40TT30"/>
<dbReference type="EMBL" id="LJRO01000438">
    <property type="protein sequence ID" value="KPY92757.1"/>
    <property type="molecule type" value="Genomic_DNA"/>
</dbReference>
<comment type="caution">
    <text evidence="2">The sequence shown here is derived from an EMBL/GenBank/DDBJ whole genome shotgun (WGS) entry which is preliminary data.</text>
</comment>
<dbReference type="Pfam" id="PF21831">
    <property type="entry name" value="DUF6891"/>
    <property type="match status" value="1"/>
</dbReference>
<evidence type="ECO:0000313" key="2">
    <source>
        <dbReference type="EMBL" id="KPY92757.1"/>
    </source>
</evidence>
<evidence type="ECO:0000313" key="3">
    <source>
        <dbReference type="Proteomes" id="UP000050523"/>
    </source>
</evidence>
<organism evidence="2 3">
    <name type="scientific">Pseudomonas tremae</name>
    <dbReference type="NCBI Taxonomy" id="200454"/>
    <lineage>
        <taxon>Bacteria</taxon>
        <taxon>Pseudomonadati</taxon>
        <taxon>Pseudomonadota</taxon>
        <taxon>Gammaproteobacteria</taxon>
        <taxon>Pseudomonadales</taxon>
        <taxon>Pseudomonadaceae</taxon>
        <taxon>Pseudomonas</taxon>
    </lineage>
</organism>
<sequence>MNEDEKYIADSIKTWVWSGFYSAEEMNEMLEDIIEDDCDVIALKALIPQELQSKFDTERSWPQVTDCDRLDSVFYALHEAGICALSNAGYTMSDGYSEVAQAIHEAPEGHYHGYCFYHGQDVERVVEGSELMIAFGSLDDDPVHGVKVGQTVCAALKTAGFQVAWNESDEQRIEIHAMKWQRRLAQD</sequence>